<dbReference type="Gene3D" id="3.40.50.2300">
    <property type="match status" value="1"/>
</dbReference>
<dbReference type="InterPro" id="IPR011006">
    <property type="entry name" value="CheY-like_superfamily"/>
</dbReference>
<feature type="modified residue" description="4-aspartylphosphate" evidence="1">
    <location>
        <position position="64"/>
    </location>
</feature>
<evidence type="ECO:0000256" key="1">
    <source>
        <dbReference type="PROSITE-ProRule" id="PRU00169"/>
    </source>
</evidence>
<dbReference type="InterPro" id="IPR001789">
    <property type="entry name" value="Sig_transdc_resp-reg_receiver"/>
</dbReference>
<feature type="domain" description="Response regulatory" evidence="2">
    <location>
        <begin position="7"/>
        <end position="134"/>
    </location>
</feature>
<dbReference type="Proteomes" id="UP000436006">
    <property type="component" value="Unassembled WGS sequence"/>
</dbReference>
<reference evidence="3 4" key="1">
    <citation type="submission" date="2019-12" db="EMBL/GenBank/DDBJ databases">
        <title>Spirosoma sp. HMF4905 genome sequencing and assembly.</title>
        <authorList>
            <person name="Kang H."/>
            <person name="Cha I."/>
            <person name="Kim H."/>
            <person name="Joh K."/>
        </authorList>
    </citation>
    <scope>NUCLEOTIDE SEQUENCE [LARGE SCALE GENOMIC DNA]</scope>
    <source>
        <strain evidence="3 4">HMF4905</strain>
    </source>
</reference>
<accession>A0A7K1S8D1</accession>
<evidence type="ECO:0000259" key="2">
    <source>
        <dbReference type="PROSITE" id="PS50110"/>
    </source>
</evidence>
<dbReference type="EMBL" id="WPIN01000003">
    <property type="protein sequence ID" value="MVM30064.1"/>
    <property type="molecule type" value="Genomic_DNA"/>
</dbReference>
<keyword evidence="1" id="KW-0597">Phosphoprotein</keyword>
<organism evidence="3 4">
    <name type="scientific">Spirosoma arboris</name>
    <dbReference type="NCBI Taxonomy" id="2682092"/>
    <lineage>
        <taxon>Bacteria</taxon>
        <taxon>Pseudomonadati</taxon>
        <taxon>Bacteroidota</taxon>
        <taxon>Cytophagia</taxon>
        <taxon>Cytophagales</taxon>
        <taxon>Cytophagaceae</taxon>
        <taxon>Spirosoma</taxon>
    </lineage>
</organism>
<dbReference type="PROSITE" id="PS50110">
    <property type="entry name" value="RESPONSE_REGULATORY"/>
    <property type="match status" value="1"/>
</dbReference>
<dbReference type="PANTHER" id="PTHR44520:SF2">
    <property type="entry name" value="RESPONSE REGULATOR RCP1"/>
    <property type="match status" value="1"/>
</dbReference>
<proteinExistence type="predicted"/>
<dbReference type="RefSeq" id="WP_157584323.1">
    <property type="nucleotide sequence ID" value="NZ_WPIN01000003.1"/>
</dbReference>
<dbReference type="AlphaFoldDB" id="A0A7K1S8D1"/>
<dbReference type="Pfam" id="PF00072">
    <property type="entry name" value="Response_reg"/>
    <property type="match status" value="1"/>
</dbReference>
<dbReference type="SUPFAM" id="SSF52172">
    <property type="entry name" value="CheY-like"/>
    <property type="match status" value="1"/>
</dbReference>
<evidence type="ECO:0000313" key="4">
    <source>
        <dbReference type="Proteomes" id="UP000436006"/>
    </source>
</evidence>
<dbReference type="PANTHER" id="PTHR44520">
    <property type="entry name" value="RESPONSE REGULATOR RCP1-RELATED"/>
    <property type="match status" value="1"/>
</dbReference>
<sequence length="144" mass="16351">MLRPIHCILLIDDDPDDNFLHQVVIDDSGLCDHVRVAENATEALRYLEDTSQPDYIRPDFILTDVNLPGMNGFEFLEQYHYLDDQLKSRLAVIVLTTSLAPRDTQRAAMIEHVKGYYTKPLTSAMLRTIADEYIAALPDDTLNG</sequence>
<protein>
    <submittedName>
        <fullName evidence="3">Response regulator</fullName>
    </submittedName>
</protein>
<evidence type="ECO:0000313" key="3">
    <source>
        <dbReference type="EMBL" id="MVM30064.1"/>
    </source>
</evidence>
<dbReference type="InterPro" id="IPR052893">
    <property type="entry name" value="TCS_response_regulator"/>
</dbReference>
<dbReference type="SMART" id="SM00448">
    <property type="entry name" value="REC"/>
    <property type="match status" value="1"/>
</dbReference>
<gene>
    <name evidence="3" type="ORF">GO755_08470</name>
</gene>
<dbReference type="GO" id="GO:0000160">
    <property type="term" value="P:phosphorelay signal transduction system"/>
    <property type="evidence" value="ECO:0007669"/>
    <property type="project" value="InterPro"/>
</dbReference>
<name>A0A7K1S8D1_9BACT</name>
<keyword evidence="4" id="KW-1185">Reference proteome</keyword>
<comment type="caution">
    <text evidence="3">The sequence shown here is derived from an EMBL/GenBank/DDBJ whole genome shotgun (WGS) entry which is preliminary data.</text>
</comment>